<organism evidence="6 7">
    <name type="scientific">Liparis tanakae</name>
    <name type="common">Tanaka's snailfish</name>
    <dbReference type="NCBI Taxonomy" id="230148"/>
    <lineage>
        <taxon>Eukaryota</taxon>
        <taxon>Metazoa</taxon>
        <taxon>Chordata</taxon>
        <taxon>Craniata</taxon>
        <taxon>Vertebrata</taxon>
        <taxon>Euteleostomi</taxon>
        <taxon>Actinopterygii</taxon>
        <taxon>Neopterygii</taxon>
        <taxon>Teleostei</taxon>
        <taxon>Neoteleostei</taxon>
        <taxon>Acanthomorphata</taxon>
        <taxon>Eupercaria</taxon>
        <taxon>Perciformes</taxon>
        <taxon>Cottioidei</taxon>
        <taxon>Cottales</taxon>
        <taxon>Liparidae</taxon>
        <taxon>Liparis</taxon>
    </lineage>
</organism>
<dbReference type="FunFam" id="1.20.5.2440:FF:000008">
    <property type="entry name" value="RAB11 family-interacting protein 5a (class I)"/>
    <property type="match status" value="1"/>
</dbReference>
<name>A0A4Z2I5C7_9TELE</name>
<evidence type="ECO:0000256" key="1">
    <source>
        <dbReference type="ARBA" id="ARBA00022448"/>
    </source>
</evidence>
<dbReference type="Proteomes" id="UP000314294">
    <property type="component" value="Unassembled WGS sequence"/>
</dbReference>
<comment type="caution">
    <text evidence="6">The sequence shown here is derived from an EMBL/GenBank/DDBJ whole genome shotgun (WGS) entry which is preliminary data.</text>
</comment>
<dbReference type="Gene3D" id="1.20.5.2440">
    <property type="match status" value="2"/>
</dbReference>
<dbReference type="GO" id="GO:0045055">
    <property type="term" value="P:regulated exocytosis"/>
    <property type="evidence" value="ECO:0007669"/>
    <property type="project" value="TreeGrafter"/>
</dbReference>
<evidence type="ECO:0000256" key="4">
    <source>
        <dbReference type="SAM" id="MobiDB-lite"/>
    </source>
</evidence>
<dbReference type="GO" id="GO:0005739">
    <property type="term" value="C:mitochondrion"/>
    <property type="evidence" value="ECO:0007669"/>
    <property type="project" value="TreeGrafter"/>
</dbReference>
<dbReference type="AlphaFoldDB" id="A0A4Z2I5C7"/>
<dbReference type="InterPro" id="IPR037245">
    <property type="entry name" value="FIP-RBD_C_sf"/>
</dbReference>
<dbReference type="PANTHER" id="PTHR15746">
    <property type="entry name" value="RAB11-RELATED"/>
    <property type="match status" value="1"/>
</dbReference>
<evidence type="ECO:0000259" key="5">
    <source>
        <dbReference type="PROSITE" id="PS51511"/>
    </source>
</evidence>
<dbReference type="InterPro" id="IPR037789">
    <property type="entry name" value="FIP_classI"/>
</dbReference>
<dbReference type="GO" id="GO:0031267">
    <property type="term" value="F:small GTPase binding"/>
    <property type="evidence" value="ECO:0007669"/>
    <property type="project" value="InterPro"/>
</dbReference>
<gene>
    <name evidence="6" type="ORF">EYF80_016700</name>
</gene>
<dbReference type="PANTHER" id="PTHR15746:SF24">
    <property type="entry name" value="RAB11 FAMILY-INTERACTING PROTEIN 5"/>
    <property type="match status" value="1"/>
</dbReference>
<keyword evidence="1" id="KW-0813">Transport</keyword>
<feature type="domain" description="FIP-RBD" evidence="5">
    <location>
        <begin position="86"/>
        <end position="148"/>
    </location>
</feature>
<dbReference type="PROSITE" id="PS51511">
    <property type="entry name" value="FIP_RBD"/>
    <property type="match status" value="1"/>
</dbReference>
<keyword evidence="7" id="KW-1185">Reference proteome</keyword>
<evidence type="ECO:0000256" key="2">
    <source>
        <dbReference type="ARBA" id="ARBA00022553"/>
    </source>
</evidence>
<dbReference type="GO" id="GO:0055037">
    <property type="term" value="C:recycling endosome"/>
    <property type="evidence" value="ECO:0007669"/>
    <property type="project" value="TreeGrafter"/>
</dbReference>
<dbReference type="GO" id="GO:0045335">
    <property type="term" value="C:phagocytic vesicle"/>
    <property type="evidence" value="ECO:0007669"/>
    <property type="project" value="TreeGrafter"/>
</dbReference>
<feature type="coiled-coil region" evidence="3">
    <location>
        <begin position="109"/>
        <end position="136"/>
    </location>
</feature>
<feature type="region of interest" description="Disordered" evidence="4">
    <location>
        <begin position="45"/>
        <end position="69"/>
    </location>
</feature>
<reference evidence="6 7" key="1">
    <citation type="submission" date="2019-03" db="EMBL/GenBank/DDBJ databases">
        <title>First draft genome of Liparis tanakae, snailfish: a comprehensive survey of snailfish specific genes.</title>
        <authorList>
            <person name="Kim W."/>
            <person name="Song I."/>
            <person name="Jeong J.-H."/>
            <person name="Kim D."/>
            <person name="Kim S."/>
            <person name="Ryu S."/>
            <person name="Song J.Y."/>
            <person name="Lee S.K."/>
        </authorList>
    </citation>
    <scope>NUCLEOTIDE SEQUENCE [LARGE SCALE GENOMIC DNA]</scope>
    <source>
        <tissue evidence="6">Muscle</tissue>
    </source>
</reference>
<dbReference type="InterPro" id="IPR019018">
    <property type="entry name" value="Rab-bd_FIP-RBD"/>
</dbReference>
<dbReference type="EMBL" id="SRLO01000129">
    <property type="protein sequence ID" value="TNN73030.1"/>
    <property type="molecule type" value="Genomic_DNA"/>
</dbReference>
<dbReference type="OrthoDB" id="8956628at2759"/>
<proteinExistence type="predicted"/>
<keyword evidence="2" id="KW-0597">Phosphoprotein</keyword>
<sequence length="152" mass="17386">MHFIVNTRCVETQLLTPVLCRTHPVKPLTSSQSEKKEGRSVLEKLKSSINPGRGAQQAAAEPERTQEVPVDHSAQYLHLTNMELISLLLQQEMDMQKQEAASERQGAQLHKCEADLKKVKLQVRDLEDYIDNLLLRIIEQTPTLLQVRTRHK</sequence>
<protein>
    <submittedName>
        <fullName evidence="6">Rab11 family-interacting protein 5</fullName>
    </submittedName>
</protein>
<dbReference type="GO" id="GO:0005769">
    <property type="term" value="C:early endosome"/>
    <property type="evidence" value="ECO:0007669"/>
    <property type="project" value="TreeGrafter"/>
</dbReference>
<dbReference type="GO" id="GO:0030141">
    <property type="term" value="C:secretory granule"/>
    <property type="evidence" value="ECO:0007669"/>
    <property type="project" value="TreeGrafter"/>
</dbReference>
<dbReference type="Pfam" id="PF09457">
    <property type="entry name" value="RBD-FIP"/>
    <property type="match status" value="1"/>
</dbReference>
<accession>A0A4Z2I5C7</accession>
<keyword evidence="3" id="KW-0175">Coiled coil</keyword>
<evidence type="ECO:0000313" key="7">
    <source>
        <dbReference type="Proteomes" id="UP000314294"/>
    </source>
</evidence>
<evidence type="ECO:0000313" key="6">
    <source>
        <dbReference type="EMBL" id="TNN73030.1"/>
    </source>
</evidence>
<evidence type="ECO:0000256" key="3">
    <source>
        <dbReference type="SAM" id="Coils"/>
    </source>
</evidence>
<dbReference type="SUPFAM" id="SSF144270">
    <property type="entry name" value="Eferin C-derminal domain-like"/>
    <property type="match status" value="1"/>
</dbReference>